<keyword evidence="2" id="KW-0732">Signal</keyword>
<sequence length="115" mass="11814">MTFTLNHRVRATARKYAPSALLMVGMMAVATSAVAADDAFLNNLGNFICGIATFINTKYLFVVGLIVIVLGAYAYANAESSLSKFISGACVGVGLAAAAPSILKSLGLIASCTGF</sequence>
<proteinExistence type="predicted"/>
<protein>
    <submittedName>
        <fullName evidence="3">Prepilin</fullName>
    </submittedName>
</protein>
<evidence type="ECO:0000256" key="2">
    <source>
        <dbReference type="SAM" id="SignalP"/>
    </source>
</evidence>
<dbReference type="EMBL" id="CP033971">
    <property type="protein sequence ID" value="AZG17307.1"/>
    <property type="molecule type" value="Genomic_DNA"/>
</dbReference>
<dbReference type="Pfam" id="PF04956">
    <property type="entry name" value="TrbC"/>
    <property type="match status" value="1"/>
</dbReference>
<keyword evidence="1" id="KW-0472">Membrane</keyword>
<dbReference type="Proteomes" id="UP000270411">
    <property type="component" value="Plasmid unnamed2"/>
</dbReference>
<feature type="chain" id="PRO_5017941333" evidence="2">
    <location>
        <begin position="36"/>
        <end position="115"/>
    </location>
</feature>
<dbReference type="InterPro" id="IPR007039">
    <property type="entry name" value="TrbC/VirB2"/>
</dbReference>
<keyword evidence="1" id="KW-0812">Transmembrane</keyword>
<reference evidence="4" key="1">
    <citation type="submission" date="2018-11" db="EMBL/GenBank/DDBJ databases">
        <title>FDA dAtabase for Regulatory Grade micrObial Sequences (FDA-ARGOS): Supporting development and validation of Infectious Disease Dx tests.</title>
        <authorList>
            <person name="Goldberg B."/>
            <person name="Campos J."/>
            <person name="Tallon L."/>
            <person name="Sadzewicz L."/>
            <person name="Zhao X."/>
            <person name="Vavikolanu K."/>
            <person name="Mehta A."/>
            <person name="Aluvathingal J."/>
            <person name="Nadendla S."/>
            <person name="Geyer C."/>
            <person name="Nandy P."/>
            <person name="Yan Y."/>
            <person name="Sichtig H."/>
        </authorList>
    </citation>
    <scope>NUCLEOTIDE SEQUENCE [LARGE SCALE GENOMIC DNA]</scope>
    <source>
        <strain evidence="4">FDAARGOS_614</strain>
        <plasmid evidence="4">unnamed2</plasmid>
    </source>
</reference>
<geneLocation type="plasmid" evidence="3">
    <name>unnamed2</name>
</geneLocation>
<dbReference type="RefSeq" id="WP_124687036.1">
    <property type="nucleotide sequence ID" value="NZ_CP033971.1"/>
</dbReference>
<feature type="transmembrane region" description="Helical" evidence="1">
    <location>
        <begin position="59"/>
        <end position="76"/>
    </location>
</feature>
<accession>A0A3G8H9T2</accession>
<dbReference type="KEGG" id="cpau:EHF44_28110"/>
<organism evidence="3 4">
    <name type="scientific">Cupriavidus pauculus</name>
    <dbReference type="NCBI Taxonomy" id="82633"/>
    <lineage>
        <taxon>Bacteria</taxon>
        <taxon>Pseudomonadati</taxon>
        <taxon>Pseudomonadota</taxon>
        <taxon>Betaproteobacteria</taxon>
        <taxon>Burkholderiales</taxon>
        <taxon>Burkholderiaceae</taxon>
        <taxon>Cupriavidus</taxon>
    </lineage>
</organism>
<evidence type="ECO:0000313" key="3">
    <source>
        <dbReference type="EMBL" id="AZG17307.1"/>
    </source>
</evidence>
<keyword evidence="1" id="KW-1133">Transmembrane helix</keyword>
<evidence type="ECO:0000313" key="4">
    <source>
        <dbReference type="Proteomes" id="UP000270411"/>
    </source>
</evidence>
<evidence type="ECO:0000256" key="1">
    <source>
        <dbReference type="SAM" id="Phobius"/>
    </source>
</evidence>
<name>A0A3G8H9T2_9BURK</name>
<dbReference type="AlphaFoldDB" id="A0A3G8H9T2"/>
<keyword evidence="3" id="KW-0614">Plasmid</keyword>
<feature type="signal peptide" evidence="2">
    <location>
        <begin position="1"/>
        <end position="35"/>
    </location>
</feature>
<gene>
    <name evidence="3" type="ORF">EHF44_28110</name>
</gene>